<keyword evidence="2" id="KW-1185">Reference proteome</keyword>
<proteinExistence type="predicted"/>
<evidence type="ECO:0000313" key="1">
    <source>
        <dbReference type="EMBL" id="GMH66725.1"/>
    </source>
</evidence>
<reference evidence="1" key="1">
    <citation type="submission" date="2022-07" db="EMBL/GenBank/DDBJ databases">
        <title>Genome analysis of Parmales, a sister group of diatoms, reveals the evolutionary specialization of diatoms from phago-mixotrophs to photoautotrophs.</title>
        <authorList>
            <person name="Ban H."/>
            <person name="Sato S."/>
            <person name="Yoshikawa S."/>
            <person name="Kazumasa Y."/>
            <person name="Nakamura Y."/>
            <person name="Ichinomiya M."/>
            <person name="Saitoh K."/>
            <person name="Sato N."/>
            <person name="Blanc-Mathieu R."/>
            <person name="Endo H."/>
            <person name="Kuwata A."/>
            <person name="Ogata H."/>
        </authorList>
    </citation>
    <scope>NUCLEOTIDE SEQUENCE</scope>
</reference>
<dbReference type="EMBL" id="BRXZ01002628">
    <property type="protein sequence ID" value="GMH66725.1"/>
    <property type="molecule type" value="Genomic_DNA"/>
</dbReference>
<accession>A0A9W7E6A8</accession>
<dbReference type="AlphaFoldDB" id="A0A9W7E6A8"/>
<gene>
    <name evidence="1" type="ORF">TrRE_jg5401</name>
</gene>
<feature type="non-terminal residue" evidence="1">
    <location>
        <position position="1"/>
    </location>
</feature>
<dbReference type="Proteomes" id="UP001165082">
    <property type="component" value="Unassembled WGS sequence"/>
</dbReference>
<feature type="non-terminal residue" evidence="1">
    <location>
        <position position="194"/>
    </location>
</feature>
<organism evidence="1 2">
    <name type="scientific">Triparma retinervis</name>
    <dbReference type="NCBI Taxonomy" id="2557542"/>
    <lineage>
        <taxon>Eukaryota</taxon>
        <taxon>Sar</taxon>
        <taxon>Stramenopiles</taxon>
        <taxon>Ochrophyta</taxon>
        <taxon>Bolidophyceae</taxon>
        <taxon>Parmales</taxon>
        <taxon>Triparmaceae</taxon>
        <taxon>Triparma</taxon>
    </lineage>
</organism>
<name>A0A9W7E6A8_9STRA</name>
<protein>
    <submittedName>
        <fullName evidence="1">Uncharacterized protein</fullName>
    </submittedName>
</protein>
<evidence type="ECO:0000313" key="2">
    <source>
        <dbReference type="Proteomes" id="UP001165082"/>
    </source>
</evidence>
<sequence length="194" mass="20934">NLALLISGNVPPPASIVFTRLAALLSLATSPARTRRNELTAVRATLLLGPVLMGSGRGDDGKTRARGESNDNMELQDAVEAAEVMRTVLEDVDYYVEGLRQDIGSRQERLKGRVDELNSLVEKIDRKLDVRLVKEGDDDDVGGVVRKGERFVEGGIGESGSEDVEIVSEFLSIVSKGREGEALEGKEGSAILEE</sequence>
<comment type="caution">
    <text evidence="1">The sequence shown here is derived from an EMBL/GenBank/DDBJ whole genome shotgun (WGS) entry which is preliminary data.</text>
</comment>